<feature type="transmembrane region" description="Helical" evidence="1">
    <location>
        <begin position="131"/>
        <end position="151"/>
    </location>
</feature>
<feature type="transmembrane region" description="Helical" evidence="1">
    <location>
        <begin position="12"/>
        <end position="33"/>
    </location>
</feature>
<reference evidence="2" key="1">
    <citation type="submission" date="2020-08" db="EMBL/GenBank/DDBJ databases">
        <title>Genome public.</title>
        <authorList>
            <person name="Liu C."/>
            <person name="Sun Q."/>
        </authorList>
    </citation>
    <scope>NUCLEOTIDE SEQUENCE</scope>
    <source>
        <strain evidence="2">NSJ-50</strain>
    </source>
</reference>
<feature type="transmembrane region" description="Helical" evidence="1">
    <location>
        <begin position="39"/>
        <end position="63"/>
    </location>
</feature>
<evidence type="ECO:0000313" key="3">
    <source>
        <dbReference type="Proteomes" id="UP000647416"/>
    </source>
</evidence>
<dbReference type="RefSeq" id="WP_262431913.1">
    <property type="nucleotide sequence ID" value="NZ_JACRTE010000005.1"/>
</dbReference>
<dbReference type="Proteomes" id="UP000647416">
    <property type="component" value="Unassembled WGS sequence"/>
</dbReference>
<accession>A0A926F8W8</accession>
<dbReference type="AlphaFoldDB" id="A0A926F8W8"/>
<dbReference type="EMBL" id="JACRTE010000005">
    <property type="protein sequence ID" value="MBC8596438.1"/>
    <property type="molecule type" value="Genomic_DNA"/>
</dbReference>
<feature type="transmembrane region" description="Helical" evidence="1">
    <location>
        <begin position="163"/>
        <end position="181"/>
    </location>
</feature>
<keyword evidence="1" id="KW-0812">Transmembrane</keyword>
<proteinExistence type="predicted"/>
<sequence length="193" mass="20571">MKKQKKYNLWPLKITVFTFFLSVSINVVTNLLIEKVSIVWAFFVLVCVVLIGIIFDIVGIAVTSASETPFHARNAKGIPGGKEAISLIRSAEKVSNICNDVIGDTVGVVSGGLAGAIVTIIAVKYHNGDEMFLNLVLSGIVAAVTVGGKAAGKNVAMTKSHDIIQGAGIVMHFIKNIFTFGKAGGKKQKKKER</sequence>
<gene>
    <name evidence="2" type="ORF">H8706_06105</name>
</gene>
<evidence type="ECO:0000313" key="2">
    <source>
        <dbReference type="EMBL" id="MBC8596438.1"/>
    </source>
</evidence>
<keyword evidence="1" id="KW-0472">Membrane</keyword>
<protein>
    <submittedName>
        <fullName evidence="2">Uncharacterized protein</fullName>
    </submittedName>
</protein>
<comment type="caution">
    <text evidence="2">The sequence shown here is derived from an EMBL/GenBank/DDBJ whole genome shotgun (WGS) entry which is preliminary data.</text>
</comment>
<organism evidence="2 3">
    <name type="scientific">Qingrenia yutianensis</name>
    <dbReference type="NCBI Taxonomy" id="2763676"/>
    <lineage>
        <taxon>Bacteria</taxon>
        <taxon>Bacillati</taxon>
        <taxon>Bacillota</taxon>
        <taxon>Clostridia</taxon>
        <taxon>Eubacteriales</taxon>
        <taxon>Oscillospiraceae</taxon>
        <taxon>Qingrenia</taxon>
    </lineage>
</organism>
<keyword evidence="1" id="KW-1133">Transmembrane helix</keyword>
<keyword evidence="3" id="KW-1185">Reference proteome</keyword>
<evidence type="ECO:0000256" key="1">
    <source>
        <dbReference type="SAM" id="Phobius"/>
    </source>
</evidence>
<name>A0A926F8W8_9FIRM</name>